<evidence type="ECO:0000256" key="9">
    <source>
        <dbReference type="ARBA" id="ARBA00048540"/>
    </source>
</evidence>
<organism evidence="12 13">
    <name type="scientific">Peredibacter starrii</name>
    <dbReference type="NCBI Taxonomy" id="28202"/>
    <lineage>
        <taxon>Bacteria</taxon>
        <taxon>Pseudomonadati</taxon>
        <taxon>Bdellovibrionota</taxon>
        <taxon>Bacteriovoracia</taxon>
        <taxon>Bacteriovoracales</taxon>
        <taxon>Bacteriovoracaceae</taxon>
        <taxon>Peredibacter</taxon>
    </lineage>
</organism>
<dbReference type="PANTHER" id="PTHR30040:SF2">
    <property type="entry name" value="FAD:PROTEIN FMN TRANSFERASE"/>
    <property type="match status" value="1"/>
</dbReference>
<dbReference type="KEGG" id="psti:SOO65_05310"/>
<comment type="similarity">
    <text evidence="10">Belongs to the ApbE family.</text>
</comment>
<keyword evidence="4 10" id="KW-0808">Transferase</keyword>
<comment type="cofactor">
    <cofactor evidence="11">
        <name>Mg(2+)</name>
        <dbReference type="ChEBI" id="CHEBI:18420"/>
    </cofactor>
    <cofactor evidence="11">
        <name>Mn(2+)</name>
        <dbReference type="ChEBI" id="CHEBI:29035"/>
    </cofactor>
    <text evidence="11">Magnesium. Can also use manganese.</text>
</comment>
<dbReference type="InterPro" id="IPR024932">
    <property type="entry name" value="ApbE"/>
</dbReference>
<dbReference type="AlphaFoldDB" id="A0AAX4HTA2"/>
<dbReference type="PIRSF" id="PIRSF006268">
    <property type="entry name" value="ApbE"/>
    <property type="match status" value="1"/>
</dbReference>
<evidence type="ECO:0000313" key="12">
    <source>
        <dbReference type="EMBL" id="WPU66159.1"/>
    </source>
</evidence>
<keyword evidence="7 10" id="KW-0460">Magnesium</keyword>
<accession>A0AAX4HTA2</accession>
<dbReference type="Proteomes" id="UP001324634">
    <property type="component" value="Chromosome"/>
</dbReference>
<dbReference type="InterPro" id="IPR003374">
    <property type="entry name" value="ApbE-like_sf"/>
</dbReference>
<evidence type="ECO:0000256" key="5">
    <source>
        <dbReference type="ARBA" id="ARBA00022723"/>
    </source>
</evidence>
<evidence type="ECO:0000256" key="7">
    <source>
        <dbReference type="ARBA" id="ARBA00022842"/>
    </source>
</evidence>
<evidence type="ECO:0000256" key="6">
    <source>
        <dbReference type="ARBA" id="ARBA00022827"/>
    </source>
</evidence>
<protein>
    <recommendedName>
        <fullName evidence="2 10">FAD:protein FMN transferase</fullName>
        <ecNumber evidence="1 10">2.7.1.180</ecNumber>
    </recommendedName>
    <alternativeName>
        <fullName evidence="8 10">Flavin transferase</fullName>
    </alternativeName>
</protein>
<evidence type="ECO:0000313" key="13">
    <source>
        <dbReference type="Proteomes" id="UP001324634"/>
    </source>
</evidence>
<keyword evidence="6 10" id="KW-0274">FAD</keyword>
<dbReference type="Pfam" id="PF02424">
    <property type="entry name" value="ApbE"/>
    <property type="match status" value="1"/>
</dbReference>
<name>A0AAX4HTA2_9BACT</name>
<evidence type="ECO:0000256" key="10">
    <source>
        <dbReference type="PIRNR" id="PIRNR006268"/>
    </source>
</evidence>
<keyword evidence="5 10" id="KW-0479">Metal-binding</keyword>
<dbReference type="SUPFAM" id="SSF143631">
    <property type="entry name" value="ApbE-like"/>
    <property type="match status" value="1"/>
</dbReference>
<reference evidence="12 13" key="1">
    <citation type="submission" date="2023-11" db="EMBL/GenBank/DDBJ databases">
        <title>Peredibacter starrii A3.12.</title>
        <authorList>
            <person name="Mitchell R.J."/>
        </authorList>
    </citation>
    <scope>NUCLEOTIDE SEQUENCE [LARGE SCALE GENOMIC DNA]</scope>
    <source>
        <strain evidence="12 13">A3.12</strain>
    </source>
</reference>
<comment type="catalytic activity">
    <reaction evidence="9 10">
        <text>L-threonyl-[protein] + FAD = FMN-L-threonyl-[protein] + AMP + H(+)</text>
        <dbReference type="Rhea" id="RHEA:36847"/>
        <dbReference type="Rhea" id="RHEA-COMP:11060"/>
        <dbReference type="Rhea" id="RHEA-COMP:11061"/>
        <dbReference type="ChEBI" id="CHEBI:15378"/>
        <dbReference type="ChEBI" id="CHEBI:30013"/>
        <dbReference type="ChEBI" id="CHEBI:57692"/>
        <dbReference type="ChEBI" id="CHEBI:74257"/>
        <dbReference type="ChEBI" id="CHEBI:456215"/>
        <dbReference type="EC" id="2.7.1.180"/>
    </reaction>
</comment>
<feature type="binding site" evidence="11">
    <location>
        <position position="295"/>
    </location>
    <ligand>
        <name>Mg(2+)</name>
        <dbReference type="ChEBI" id="CHEBI:18420"/>
    </ligand>
</feature>
<sequence length="342" mass="38337">MISGASIKLTLLLVGCLFFGGCLLQNTPSSLQEIRGEIFGSYFHIKYHGDLKREVLEKDLNIFFEEFNQEFSTYRNNSVISTFNRIPVNTKFLVSPRFIEMLKLARKFHDETGGAFDPTLGPLIKAWGFGGGSKGKEPDQATINKIMADIGFKYLHWDETKLQVWKTKNVNLDINAFAPGWAADLIGEFFENRGVQNYMVDISGEILFKGTKPQGENWVAGIERPSPQHAEAVQMAFKIKDQAIATSGNYRQFYDHNGERRSHIIDPKTGRPVHHSIASASVLASTAAAADAWGTAMMVLGKEGIEIAEKRGYKVYLLEAHSKTYAEFMSNGMQAYLEAYRL</sequence>
<keyword evidence="13" id="KW-1185">Reference proteome</keyword>
<dbReference type="GO" id="GO:0016740">
    <property type="term" value="F:transferase activity"/>
    <property type="evidence" value="ECO:0007669"/>
    <property type="project" value="UniProtKB-UniRule"/>
</dbReference>
<dbReference type="GO" id="GO:0046872">
    <property type="term" value="F:metal ion binding"/>
    <property type="evidence" value="ECO:0007669"/>
    <property type="project" value="UniProtKB-UniRule"/>
</dbReference>
<feature type="binding site" evidence="11">
    <location>
        <position position="291"/>
    </location>
    <ligand>
        <name>Mg(2+)</name>
        <dbReference type="ChEBI" id="CHEBI:18420"/>
    </ligand>
</feature>
<dbReference type="PANTHER" id="PTHR30040">
    <property type="entry name" value="THIAMINE BIOSYNTHESIS LIPOPROTEIN APBE"/>
    <property type="match status" value="1"/>
</dbReference>
<evidence type="ECO:0000256" key="4">
    <source>
        <dbReference type="ARBA" id="ARBA00022679"/>
    </source>
</evidence>
<dbReference type="EC" id="2.7.1.180" evidence="1 10"/>
<feature type="binding site" evidence="11">
    <location>
        <position position="176"/>
    </location>
    <ligand>
        <name>Mg(2+)</name>
        <dbReference type="ChEBI" id="CHEBI:18420"/>
    </ligand>
</feature>
<evidence type="ECO:0000256" key="3">
    <source>
        <dbReference type="ARBA" id="ARBA00022630"/>
    </source>
</evidence>
<gene>
    <name evidence="12" type="ORF">SOO65_05310</name>
</gene>
<dbReference type="Gene3D" id="3.10.520.10">
    <property type="entry name" value="ApbE-like domains"/>
    <property type="match status" value="1"/>
</dbReference>
<evidence type="ECO:0000256" key="1">
    <source>
        <dbReference type="ARBA" id="ARBA00011955"/>
    </source>
</evidence>
<evidence type="ECO:0000256" key="11">
    <source>
        <dbReference type="PIRSR" id="PIRSR006268-2"/>
    </source>
</evidence>
<keyword evidence="3 10" id="KW-0285">Flavoprotein</keyword>
<evidence type="ECO:0000256" key="2">
    <source>
        <dbReference type="ARBA" id="ARBA00016337"/>
    </source>
</evidence>
<proteinExistence type="inferred from homology"/>
<dbReference type="EMBL" id="CP139487">
    <property type="protein sequence ID" value="WPU66159.1"/>
    <property type="molecule type" value="Genomic_DNA"/>
</dbReference>
<evidence type="ECO:0000256" key="8">
    <source>
        <dbReference type="ARBA" id="ARBA00031306"/>
    </source>
</evidence>